<dbReference type="InterPro" id="IPR036465">
    <property type="entry name" value="vWFA_dom_sf"/>
</dbReference>
<dbReference type="PANTHER" id="PTHR22550">
    <property type="entry name" value="SPORE GERMINATION PROTEIN"/>
    <property type="match status" value="1"/>
</dbReference>
<sequence length="242" mass="26593">MRYCRSPYSYLGYDGVNTNKAYRPPFGGKTGFQHSQKTQRFLPGLSVLWLCMVIALAGPSWQKTTLPAYSLSNARVLVMDMSRSMYATDVTPNRLTQARFKAMDMLPGWKEGSTGLVAYAADGYTISPLTEDSKTLANLIPSLSPEIMPFQGSNAAAGIQEAIHLLKQAGHLKGDIILITDGLNDEELAKSQAELANAEYRVSILAVGTPQARQFVCLKATCSPIRKVTRWSTNWISTTCCR</sequence>
<evidence type="ECO:0000313" key="3">
    <source>
        <dbReference type="EMBL" id="GAL02717.1"/>
    </source>
</evidence>
<organism evidence="3 4">
    <name type="scientific">Photobacterium aphoticum</name>
    <dbReference type="NCBI Taxonomy" id="754436"/>
    <lineage>
        <taxon>Bacteria</taxon>
        <taxon>Pseudomonadati</taxon>
        <taxon>Pseudomonadota</taxon>
        <taxon>Gammaproteobacteria</taxon>
        <taxon>Vibrionales</taxon>
        <taxon>Vibrionaceae</taxon>
        <taxon>Photobacterium</taxon>
    </lineage>
</organism>
<dbReference type="InterPro" id="IPR050768">
    <property type="entry name" value="UPF0353/GerABKA_families"/>
</dbReference>
<gene>
    <name evidence="3" type="ORF">JCM19237_5610</name>
</gene>
<dbReference type="PANTHER" id="PTHR22550:SF14">
    <property type="entry name" value="VWFA DOMAIN-CONTAINING PROTEIN"/>
    <property type="match status" value="1"/>
</dbReference>
<keyword evidence="1" id="KW-0472">Membrane</keyword>
<dbReference type="AlphaFoldDB" id="A0A090R4Y6"/>
<feature type="transmembrane region" description="Helical" evidence="1">
    <location>
        <begin position="41"/>
        <end position="61"/>
    </location>
</feature>
<evidence type="ECO:0000259" key="2">
    <source>
        <dbReference type="PROSITE" id="PS50234"/>
    </source>
</evidence>
<dbReference type="eggNOG" id="COG2304">
    <property type="taxonomic scope" value="Bacteria"/>
</dbReference>
<dbReference type="Gene3D" id="3.40.50.410">
    <property type="entry name" value="von Willebrand factor, type A domain"/>
    <property type="match status" value="1"/>
</dbReference>
<dbReference type="EMBL" id="BBMN01000001">
    <property type="protein sequence ID" value="GAL02717.1"/>
    <property type="molecule type" value="Genomic_DNA"/>
</dbReference>
<dbReference type="Proteomes" id="UP000029227">
    <property type="component" value="Unassembled WGS sequence"/>
</dbReference>
<dbReference type="Pfam" id="PF13519">
    <property type="entry name" value="VWA_2"/>
    <property type="match status" value="1"/>
</dbReference>
<reference evidence="3 4" key="1">
    <citation type="journal article" date="2014" name="Genome Announc.">
        <title>Draft Genome Sequences of Two Vibrionaceae Species, Vibrio ponticus C121 and Photobacterium aphoticum C119, Isolated as Coral Reef Microbiota.</title>
        <authorList>
            <person name="Al-saari N."/>
            <person name="Meirelles P.M."/>
            <person name="Mino S."/>
            <person name="Suda W."/>
            <person name="Oshima K."/>
            <person name="Hattori M."/>
            <person name="Ohkuma M."/>
            <person name="Thompson F.L."/>
            <person name="Gomez-Gil B."/>
            <person name="Sawabe T."/>
            <person name="Sawabe T."/>
        </authorList>
    </citation>
    <scope>NUCLEOTIDE SEQUENCE [LARGE SCALE GENOMIC DNA]</scope>
    <source>
        <strain evidence="3 4">JCM 19237</strain>
    </source>
</reference>
<proteinExistence type="predicted"/>
<name>A0A090R4Y6_9GAMM</name>
<dbReference type="STRING" id="754436.JCM19237_5610"/>
<evidence type="ECO:0000313" key="4">
    <source>
        <dbReference type="Proteomes" id="UP000029227"/>
    </source>
</evidence>
<dbReference type="InterPro" id="IPR002035">
    <property type="entry name" value="VWF_A"/>
</dbReference>
<evidence type="ECO:0000256" key="1">
    <source>
        <dbReference type="SAM" id="Phobius"/>
    </source>
</evidence>
<keyword evidence="1" id="KW-1133">Transmembrane helix</keyword>
<keyword evidence="1" id="KW-0812">Transmembrane</keyword>
<protein>
    <submittedName>
        <fullName evidence="3">TPR domain protein in aerotolerance operon</fullName>
    </submittedName>
</protein>
<dbReference type="PROSITE" id="PS50234">
    <property type="entry name" value="VWFA"/>
    <property type="match status" value="1"/>
</dbReference>
<accession>A0A090R4Y6</accession>
<feature type="domain" description="VWFA" evidence="2">
    <location>
        <begin position="74"/>
        <end position="208"/>
    </location>
</feature>
<dbReference type="SUPFAM" id="SSF53300">
    <property type="entry name" value="vWA-like"/>
    <property type="match status" value="1"/>
</dbReference>
<comment type="caution">
    <text evidence="3">The sequence shown here is derived from an EMBL/GenBank/DDBJ whole genome shotgun (WGS) entry which is preliminary data.</text>
</comment>